<keyword evidence="3" id="KW-1185">Reference proteome</keyword>
<comment type="caution">
    <text evidence="2">The sequence shown here is derived from an EMBL/GenBank/DDBJ whole genome shotgun (WGS) entry which is preliminary data.</text>
</comment>
<evidence type="ECO:0000256" key="1">
    <source>
        <dbReference type="SAM" id="SignalP"/>
    </source>
</evidence>
<keyword evidence="1" id="KW-0732">Signal</keyword>
<evidence type="ECO:0000313" key="3">
    <source>
        <dbReference type="Proteomes" id="UP000822688"/>
    </source>
</evidence>
<proteinExistence type="predicted"/>
<evidence type="ECO:0000313" key="2">
    <source>
        <dbReference type="EMBL" id="KAG0578857.1"/>
    </source>
</evidence>
<feature type="signal peptide" evidence="1">
    <location>
        <begin position="1"/>
        <end position="27"/>
    </location>
</feature>
<reference evidence="2" key="1">
    <citation type="submission" date="2020-06" db="EMBL/GenBank/DDBJ databases">
        <title>WGS assembly of Ceratodon purpureus strain R40.</title>
        <authorList>
            <person name="Carey S.B."/>
            <person name="Jenkins J."/>
            <person name="Shu S."/>
            <person name="Lovell J.T."/>
            <person name="Sreedasyam A."/>
            <person name="Maumus F."/>
            <person name="Tiley G.P."/>
            <person name="Fernandez-Pozo N."/>
            <person name="Barry K."/>
            <person name="Chen C."/>
            <person name="Wang M."/>
            <person name="Lipzen A."/>
            <person name="Daum C."/>
            <person name="Saski C.A."/>
            <person name="Payton A.C."/>
            <person name="Mcbreen J.C."/>
            <person name="Conrad R.E."/>
            <person name="Kollar L.M."/>
            <person name="Olsson S."/>
            <person name="Huttunen S."/>
            <person name="Landis J.B."/>
            <person name="Wickett N.J."/>
            <person name="Johnson M.G."/>
            <person name="Rensing S.A."/>
            <person name="Grimwood J."/>
            <person name="Schmutz J."/>
            <person name="Mcdaniel S.F."/>
        </authorList>
    </citation>
    <scope>NUCLEOTIDE SEQUENCE</scope>
    <source>
        <strain evidence="2">R40</strain>
    </source>
</reference>
<gene>
    <name evidence="2" type="ORF">KC19_4G054800</name>
</gene>
<sequence>MNFLQISTTSLSAVFAVLPGISTTVQARHRICVIIIEHQEGGKVLFLGSRASIPDRHILVNELGQFSEEYL</sequence>
<dbReference type="AlphaFoldDB" id="A0A8T0I6Z1"/>
<protein>
    <recommendedName>
        <fullName evidence="4">Secreted protein</fullName>
    </recommendedName>
</protein>
<evidence type="ECO:0008006" key="4">
    <source>
        <dbReference type="Google" id="ProtNLM"/>
    </source>
</evidence>
<organism evidence="2 3">
    <name type="scientific">Ceratodon purpureus</name>
    <name type="common">Fire moss</name>
    <name type="synonym">Dicranum purpureum</name>
    <dbReference type="NCBI Taxonomy" id="3225"/>
    <lineage>
        <taxon>Eukaryota</taxon>
        <taxon>Viridiplantae</taxon>
        <taxon>Streptophyta</taxon>
        <taxon>Embryophyta</taxon>
        <taxon>Bryophyta</taxon>
        <taxon>Bryophytina</taxon>
        <taxon>Bryopsida</taxon>
        <taxon>Dicranidae</taxon>
        <taxon>Pseudoditrichales</taxon>
        <taxon>Ditrichaceae</taxon>
        <taxon>Ceratodon</taxon>
    </lineage>
</organism>
<name>A0A8T0I6Z1_CERPU</name>
<feature type="chain" id="PRO_5035738719" description="Secreted protein" evidence="1">
    <location>
        <begin position="28"/>
        <end position="71"/>
    </location>
</feature>
<dbReference type="EMBL" id="CM026424">
    <property type="protein sequence ID" value="KAG0578857.1"/>
    <property type="molecule type" value="Genomic_DNA"/>
</dbReference>
<accession>A0A8T0I6Z1</accession>
<dbReference type="Proteomes" id="UP000822688">
    <property type="component" value="Chromosome 4"/>
</dbReference>